<organism evidence="2 3">
    <name type="scientific">Prymnesium parvum</name>
    <name type="common">Toxic golden alga</name>
    <dbReference type="NCBI Taxonomy" id="97485"/>
    <lineage>
        <taxon>Eukaryota</taxon>
        <taxon>Haptista</taxon>
        <taxon>Haptophyta</taxon>
        <taxon>Prymnesiophyceae</taxon>
        <taxon>Prymnesiales</taxon>
        <taxon>Prymnesiaceae</taxon>
        <taxon>Prymnesium</taxon>
    </lineage>
</organism>
<feature type="transmembrane region" description="Helical" evidence="1">
    <location>
        <begin position="72"/>
        <end position="93"/>
    </location>
</feature>
<sequence>MPTRNQTVPDIKAVEQFLWDSHLSLFYVLFIMYTDDPIFVVVGARRAIRALQVWRQLTNDLRLIMAIPEKRVLGSWALWIGAIIVAPLGIVAIPRHKLMRAASVIQHLLDYGCPFHVYRSLCGLLEHFRAINLQRKHVMHGLYEPHQRNANNQFGPEAKVNCTTLMKKQLQRWLRLIFHSGGVDVLAAVDADSYRPPSSIHVVMDSDACHGDADPSGMGEFPRQGSTQ</sequence>
<keyword evidence="1" id="KW-0472">Membrane</keyword>
<dbReference type="Proteomes" id="UP001515480">
    <property type="component" value="Unassembled WGS sequence"/>
</dbReference>
<dbReference type="EMBL" id="JBGBPQ010000007">
    <property type="protein sequence ID" value="KAL1521742.1"/>
    <property type="molecule type" value="Genomic_DNA"/>
</dbReference>
<comment type="caution">
    <text evidence="2">The sequence shown here is derived from an EMBL/GenBank/DDBJ whole genome shotgun (WGS) entry which is preliminary data.</text>
</comment>
<evidence type="ECO:0000256" key="1">
    <source>
        <dbReference type="SAM" id="Phobius"/>
    </source>
</evidence>
<evidence type="ECO:0000313" key="3">
    <source>
        <dbReference type="Proteomes" id="UP001515480"/>
    </source>
</evidence>
<dbReference type="AlphaFoldDB" id="A0AB34JKH1"/>
<evidence type="ECO:0000313" key="2">
    <source>
        <dbReference type="EMBL" id="KAL1521742.1"/>
    </source>
</evidence>
<name>A0AB34JKH1_PRYPA</name>
<gene>
    <name evidence="2" type="ORF">AB1Y20_021397</name>
</gene>
<keyword evidence="3" id="KW-1185">Reference proteome</keyword>
<feature type="transmembrane region" description="Helical" evidence="1">
    <location>
        <begin position="25"/>
        <end position="44"/>
    </location>
</feature>
<reference evidence="2 3" key="1">
    <citation type="journal article" date="2024" name="Science">
        <title>Giant polyketide synthase enzymes in the biosynthesis of giant marine polyether toxins.</title>
        <authorList>
            <person name="Fallon T.R."/>
            <person name="Shende V.V."/>
            <person name="Wierzbicki I.H."/>
            <person name="Pendleton A.L."/>
            <person name="Watervoot N.F."/>
            <person name="Auber R.P."/>
            <person name="Gonzalez D.J."/>
            <person name="Wisecaver J.H."/>
            <person name="Moore B.S."/>
        </authorList>
    </citation>
    <scope>NUCLEOTIDE SEQUENCE [LARGE SCALE GENOMIC DNA]</scope>
    <source>
        <strain evidence="2 3">12B1</strain>
    </source>
</reference>
<proteinExistence type="predicted"/>
<accession>A0AB34JKH1</accession>
<keyword evidence="1" id="KW-1133">Transmembrane helix</keyword>
<protein>
    <submittedName>
        <fullName evidence="2">Uncharacterized protein</fullName>
    </submittedName>
</protein>
<keyword evidence="1" id="KW-0812">Transmembrane</keyword>